<sequence>MDSDSDESGVGFFDRSKEMARRKNASSALKGPVSKVKTGVGAPPSKPFGSPSDGAPARAVMEAIVDLTGASSDDQMDSRADYAQKQAKGGLATAKPKRRRKIVDGDSPLENGGEDLRLGSGGESDVPLAKRRKSSSFKNAGTGGRGDGDGSSDNDGDSDRPLAERIRGRAVEGRSASPESIDLVAEPRSSDDEDPDAGASGRESDSSSTKLERRSSSRVTRGSRRRGRGRGRGKGRGRGTTASKVVDSSDEYEIDEEAEAQGNRRCWKCKVYKMVTNKWRTGPEGPRSQTAKSQKKSDTVRESLRTDSAGTARKADSSSTAKMRHPIPPAPRASQSPSTTPSRNDPAHLSGRNSTQTAPTKNVLKDSQYKKPAQTVAPLKDALRDLPSFKKPRLESNTEPNPPAKSKSVPDAPVHPHRADLSHLTLIAPDLHPMYGLNHTIRLARERETGSVGEVRRWAGEHSQGNEWSTRQSPDRIMKVVEGVGWKAQMVGGQGPRVEEEIRVADDKEVGKGMTGADGIQVDRGMTIGRGMEGVRVGVETLESSEELVWRGKLQIPYSIQQGSGSVLQDAADGCFFDITAVAEEDTGDLQKVFSVAQPRSSVQSNTPKPLYQGTSRPQNPK</sequence>
<feature type="compositionally biased region" description="Basic and acidic residues" evidence="1">
    <location>
        <begin position="295"/>
        <end position="305"/>
    </location>
</feature>
<dbReference type="EMBL" id="KQ965784">
    <property type="protein sequence ID" value="KXS12852.1"/>
    <property type="molecule type" value="Genomic_DNA"/>
</dbReference>
<feature type="compositionally biased region" description="Polar residues" evidence="1">
    <location>
        <begin position="351"/>
        <end position="360"/>
    </location>
</feature>
<protein>
    <submittedName>
        <fullName evidence="2">Uncharacterized protein</fullName>
    </submittedName>
</protein>
<feature type="compositionally biased region" description="Basic and acidic residues" evidence="1">
    <location>
        <begin position="157"/>
        <end position="172"/>
    </location>
</feature>
<evidence type="ECO:0000313" key="2">
    <source>
        <dbReference type="EMBL" id="KXS12852.1"/>
    </source>
</evidence>
<feature type="region of interest" description="Disordered" evidence="1">
    <location>
        <begin position="1"/>
        <end position="416"/>
    </location>
</feature>
<evidence type="ECO:0000256" key="1">
    <source>
        <dbReference type="SAM" id="MobiDB-lite"/>
    </source>
</evidence>
<feature type="compositionally biased region" description="Basic and acidic residues" evidence="1">
    <location>
        <begin position="202"/>
        <end position="215"/>
    </location>
</feature>
<keyword evidence="3" id="KW-1185">Reference proteome</keyword>
<proteinExistence type="predicted"/>
<feature type="compositionally biased region" description="Basic and acidic residues" evidence="1">
    <location>
        <begin position="381"/>
        <end position="396"/>
    </location>
</feature>
<gene>
    <name evidence="2" type="ORF">M427DRAFT_34472</name>
</gene>
<dbReference type="AlphaFoldDB" id="A0A139A7T0"/>
<feature type="compositionally biased region" description="Basic residues" evidence="1">
    <location>
        <begin position="221"/>
        <end position="237"/>
    </location>
</feature>
<feature type="region of interest" description="Disordered" evidence="1">
    <location>
        <begin position="598"/>
        <end position="622"/>
    </location>
</feature>
<organism evidence="2 3">
    <name type="scientific">Gonapodya prolifera (strain JEL478)</name>
    <name type="common">Monoblepharis prolifera</name>
    <dbReference type="NCBI Taxonomy" id="1344416"/>
    <lineage>
        <taxon>Eukaryota</taxon>
        <taxon>Fungi</taxon>
        <taxon>Fungi incertae sedis</taxon>
        <taxon>Chytridiomycota</taxon>
        <taxon>Chytridiomycota incertae sedis</taxon>
        <taxon>Monoblepharidomycetes</taxon>
        <taxon>Monoblepharidales</taxon>
        <taxon>Gonapodyaceae</taxon>
        <taxon>Gonapodya</taxon>
    </lineage>
</organism>
<reference evidence="2 3" key="1">
    <citation type="journal article" date="2015" name="Genome Biol. Evol.">
        <title>Phylogenomic analyses indicate that early fungi evolved digesting cell walls of algal ancestors of land plants.</title>
        <authorList>
            <person name="Chang Y."/>
            <person name="Wang S."/>
            <person name="Sekimoto S."/>
            <person name="Aerts A.L."/>
            <person name="Choi C."/>
            <person name="Clum A."/>
            <person name="LaButti K.M."/>
            <person name="Lindquist E.A."/>
            <person name="Yee Ngan C."/>
            <person name="Ohm R.A."/>
            <person name="Salamov A.A."/>
            <person name="Grigoriev I.V."/>
            <person name="Spatafora J.W."/>
            <person name="Berbee M.L."/>
        </authorList>
    </citation>
    <scope>NUCLEOTIDE SEQUENCE [LARGE SCALE GENOMIC DNA]</scope>
    <source>
        <strain evidence="2 3">JEL478</strain>
    </source>
</reference>
<feature type="compositionally biased region" description="Polar residues" evidence="1">
    <location>
        <begin position="333"/>
        <end position="343"/>
    </location>
</feature>
<name>A0A139A7T0_GONPJ</name>
<feature type="compositionally biased region" description="Acidic residues" evidence="1">
    <location>
        <begin position="248"/>
        <end position="259"/>
    </location>
</feature>
<accession>A0A139A7T0</accession>
<evidence type="ECO:0000313" key="3">
    <source>
        <dbReference type="Proteomes" id="UP000070544"/>
    </source>
</evidence>
<dbReference type="Proteomes" id="UP000070544">
    <property type="component" value="Unassembled WGS sequence"/>
</dbReference>